<comment type="function">
    <text evidence="7">Part of the tripartite ATP-independent periplasmic (TRAP) transport system.</text>
</comment>
<evidence type="ECO:0000259" key="8">
    <source>
        <dbReference type="Pfam" id="PF06808"/>
    </source>
</evidence>
<dbReference type="GO" id="GO:0022857">
    <property type="term" value="F:transmembrane transporter activity"/>
    <property type="evidence" value="ECO:0007669"/>
    <property type="project" value="UniProtKB-UniRule"/>
</dbReference>
<feature type="transmembrane region" description="Helical" evidence="7">
    <location>
        <begin position="341"/>
        <end position="360"/>
    </location>
</feature>
<comment type="subcellular location">
    <subcellularLocation>
        <location evidence="1 7">Cell inner membrane</location>
        <topology evidence="1 7">Multi-pass membrane protein</topology>
    </subcellularLocation>
</comment>
<dbReference type="STRING" id="564117.SAMN05216369_2390"/>
<proteinExistence type="inferred from homology"/>
<keyword evidence="6 7" id="KW-0472">Membrane</keyword>
<reference evidence="10" key="1">
    <citation type="submission" date="2016-11" db="EMBL/GenBank/DDBJ databases">
        <authorList>
            <person name="Varghese N."/>
            <person name="Submissions S."/>
        </authorList>
    </citation>
    <scope>NUCLEOTIDE SEQUENCE [LARGE SCALE GENOMIC DNA]</scope>
    <source>
        <strain evidence="10">CGMCC 1.10835</strain>
    </source>
</reference>
<keyword evidence="4 7" id="KW-0812">Transmembrane</keyword>
<feature type="transmembrane region" description="Helical" evidence="7">
    <location>
        <begin position="366"/>
        <end position="388"/>
    </location>
</feature>
<feature type="transmembrane region" description="Helical" evidence="7">
    <location>
        <begin position="225"/>
        <end position="243"/>
    </location>
</feature>
<accession>A0A1M6TS95</accession>
<comment type="caution">
    <text evidence="7">Lacks conserved residue(s) required for the propagation of feature annotation.</text>
</comment>
<feature type="transmembrane region" description="Helical" evidence="7">
    <location>
        <begin position="51"/>
        <end position="75"/>
    </location>
</feature>
<evidence type="ECO:0000256" key="5">
    <source>
        <dbReference type="ARBA" id="ARBA00022989"/>
    </source>
</evidence>
<evidence type="ECO:0000256" key="7">
    <source>
        <dbReference type="RuleBase" id="RU369079"/>
    </source>
</evidence>
<keyword evidence="7" id="KW-0813">Transport</keyword>
<dbReference type="PANTHER" id="PTHR33362:SF5">
    <property type="entry name" value="C4-DICARBOXYLATE TRAP TRANSPORTER LARGE PERMEASE PROTEIN DCTM"/>
    <property type="match status" value="1"/>
</dbReference>
<feature type="transmembrane region" description="Helical" evidence="7">
    <location>
        <begin position="311"/>
        <end position="334"/>
    </location>
</feature>
<gene>
    <name evidence="9" type="ORF">SAMN05216369_2390</name>
</gene>
<feature type="transmembrane region" description="Helical" evidence="7">
    <location>
        <begin position="172"/>
        <end position="196"/>
    </location>
</feature>
<evidence type="ECO:0000313" key="10">
    <source>
        <dbReference type="Proteomes" id="UP000184497"/>
    </source>
</evidence>
<keyword evidence="10" id="KW-1185">Reference proteome</keyword>
<comment type="subunit">
    <text evidence="7">The complex comprises the extracytoplasmic solute receptor protein and the two transmembrane proteins.</text>
</comment>
<feature type="domain" description="TRAP C4-dicarboxylate transport system permease DctM subunit" evidence="8">
    <location>
        <begin position="11"/>
        <end position="424"/>
    </location>
</feature>
<dbReference type="RefSeq" id="WP_072797976.1">
    <property type="nucleotide sequence ID" value="NZ_FRAQ01000002.1"/>
</dbReference>
<dbReference type="NCBIfam" id="TIGR00786">
    <property type="entry name" value="dctM"/>
    <property type="match status" value="1"/>
</dbReference>
<dbReference type="EMBL" id="FRAQ01000002">
    <property type="protein sequence ID" value="SHK59872.1"/>
    <property type="molecule type" value="Genomic_DNA"/>
</dbReference>
<dbReference type="PANTHER" id="PTHR33362">
    <property type="entry name" value="SIALIC ACID TRAP TRANSPORTER PERMEASE PROTEIN SIAT-RELATED"/>
    <property type="match status" value="1"/>
</dbReference>
<evidence type="ECO:0000256" key="2">
    <source>
        <dbReference type="ARBA" id="ARBA00022475"/>
    </source>
</evidence>
<evidence type="ECO:0000256" key="3">
    <source>
        <dbReference type="ARBA" id="ARBA00022519"/>
    </source>
</evidence>
<evidence type="ECO:0000313" key="9">
    <source>
        <dbReference type="EMBL" id="SHK59872.1"/>
    </source>
</evidence>
<evidence type="ECO:0000256" key="4">
    <source>
        <dbReference type="ARBA" id="ARBA00022692"/>
    </source>
</evidence>
<evidence type="ECO:0000256" key="1">
    <source>
        <dbReference type="ARBA" id="ARBA00004429"/>
    </source>
</evidence>
<keyword evidence="2" id="KW-1003">Cell membrane</keyword>
<dbReference type="Proteomes" id="UP000184497">
    <property type="component" value="Unassembled WGS sequence"/>
</dbReference>
<dbReference type="AlphaFoldDB" id="A0A1M6TS95"/>
<feature type="transmembrane region" description="Helical" evidence="7">
    <location>
        <begin position="141"/>
        <end position="166"/>
    </location>
</feature>
<name>A0A1M6TS95_9GAMM</name>
<keyword evidence="5 7" id="KW-1133">Transmembrane helix</keyword>
<dbReference type="GO" id="GO:0005886">
    <property type="term" value="C:plasma membrane"/>
    <property type="evidence" value="ECO:0007669"/>
    <property type="project" value="UniProtKB-SubCell"/>
</dbReference>
<dbReference type="Pfam" id="PF06808">
    <property type="entry name" value="DctM"/>
    <property type="match status" value="1"/>
</dbReference>
<dbReference type="InterPro" id="IPR010656">
    <property type="entry name" value="DctM"/>
</dbReference>
<organism evidence="9 10">
    <name type="scientific">Marinobacter antarcticus</name>
    <dbReference type="NCBI Taxonomy" id="564117"/>
    <lineage>
        <taxon>Bacteria</taxon>
        <taxon>Pseudomonadati</taxon>
        <taxon>Pseudomonadota</taxon>
        <taxon>Gammaproteobacteria</taxon>
        <taxon>Pseudomonadales</taxon>
        <taxon>Marinobacteraceae</taxon>
        <taxon>Marinobacter</taxon>
    </lineage>
</organism>
<dbReference type="InterPro" id="IPR004681">
    <property type="entry name" value="TRAP_DctM"/>
</dbReference>
<dbReference type="OrthoDB" id="9796052at2"/>
<keyword evidence="3 7" id="KW-0997">Cell inner membrane</keyword>
<evidence type="ECO:0000256" key="6">
    <source>
        <dbReference type="ARBA" id="ARBA00023136"/>
    </source>
</evidence>
<protein>
    <recommendedName>
        <fullName evidence="7">TRAP transporter large permease protein</fullName>
    </recommendedName>
</protein>
<comment type="similarity">
    <text evidence="7">Belongs to the TRAP transporter large permease family.</text>
</comment>
<sequence length="434" mass="46258">MDMIWVSVLLLCLLLAFLGAGLWVAFSLTAIGCISLYFFSGIPVGASLSTAFYSASVSWDLAALPMFIWMGEVLFRSRLSEEMFRGISPWVGKVPGRLLHTNIIGCGIFAAISGSSAATAATIGKMSIPELSRRGYNKNQILGTLAGSATLGLLIPPSIILIVYGVATEQSIARLFVAGILPGLMLMCLFAGYVMIWSLMNPSGVPAGESESFSFGDKIRRSRPLIPVMLLIIGVIGSIYAGLASPTESAAIGVALAHLLSWKSGSMSRDTFVSGLMGTVKTSSMIAFILVGAHFLTTSMGFTGLPRELAAWINTLGLSPYMLLMALTLFFILLGCFLDGISVVVLTTSVILPMVEAAGIDPLWFGIYLVIVVEMSQITPPVGFNLFVIQGLTGENILRIAWAALPYFLLILSGVILITLFPQIVTYLPGKMGN</sequence>
<feature type="transmembrane region" description="Helical" evidence="7">
    <location>
        <begin position="400"/>
        <end position="425"/>
    </location>
</feature>
<dbReference type="PIRSF" id="PIRSF006066">
    <property type="entry name" value="HI0050"/>
    <property type="match status" value="1"/>
</dbReference>